<comment type="caution">
    <text evidence="2">The sequence shown here is derived from an EMBL/GenBank/DDBJ whole genome shotgun (WGS) entry which is preliminary data.</text>
</comment>
<dbReference type="Proteomes" id="UP000789405">
    <property type="component" value="Unassembled WGS sequence"/>
</dbReference>
<keyword evidence="3" id="KW-1185">Reference proteome</keyword>
<dbReference type="AlphaFoldDB" id="A0A9N9DIE1"/>
<reference evidence="2" key="1">
    <citation type="submission" date="2021-06" db="EMBL/GenBank/DDBJ databases">
        <authorList>
            <person name="Kallberg Y."/>
            <person name="Tangrot J."/>
            <person name="Rosling A."/>
        </authorList>
    </citation>
    <scope>NUCLEOTIDE SEQUENCE</scope>
    <source>
        <strain evidence="2">MA453B</strain>
    </source>
</reference>
<dbReference type="OrthoDB" id="2248871at2759"/>
<evidence type="ECO:0000313" key="3">
    <source>
        <dbReference type="Proteomes" id="UP000789405"/>
    </source>
</evidence>
<dbReference type="PANTHER" id="PTHR33064">
    <property type="entry name" value="POL PROTEIN"/>
    <property type="match status" value="1"/>
</dbReference>
<dbReference type="EMBL" id="CAJVPY010005294">
    <property type="protein sequence ID" value="CAG8639948.1"/>
    <property type="molecule type" value="Genomic_DNA"/>
</dbReference>
<accession>A0A9N9DIE1</accession>
<dbReference type="SUPFAM" id="SSF56672">
    <property type="entry name" value="DNA/RNA polymerases"/>
    <property type="match status" value="1"/>
</dbReference>
<feature type="domain" description="Reverse transcriptase/retrotransposon-derived protein RNase H-like" evidence="1">
    <location>
        <begin position="20"/>
        <end position="97"/>
    </location>
</feature>
<name>A0A9N9DIE1_9GLOM</name>
<protein>
    <submittedName>
        <fullName evidence="2">11343_t:CDS:1</fullName>
    </submittedName>
</protein>
<evidence type="ECO:0000259" key="1">
    <source>
        <dbReference type="Pfam" id="PF17919"/>
    </source>
</evidence>
<sequence>MQFLGHIVGIDGKKPDVQKTNEHEEIFNWLKQQLITPSILQYSDYNISLILFMDAFYQGIGAVLAQIKNKKKYVIAYTSRTLSLAEKNYSTIELELYNGS</sequence>
<dbReference type="InterPro" id="IPR051320">
    <property type="entry name" value="Viral_Replic_Matur_Polypro"/>
</dbReference>
<dbReference type="InterPro" id="IPR043502">
    <property type="entry name" value="DNA/RNA_pol_sf"/>
</dbReference>
<dbReference type="Pfam" id="PF17919">
    <property type="entry name" value="RT_RNaseH_2"/>
    <property type="match status" value="1"/>
</dbReference>
<organism evidence="2 3">
    <name type="scientific">Dentiscutata erythropus</name>
    <dbReference type="NCBI Taxonomy" id="1348616"/>
    <lineage>
        <taxon>Eukaryota</taxon>
        <taxon>Fungi</taxon>
        <taxon>Fungi incertae sedis</taxon>
        <taxon>Mucoromycota</taxon>
        <taxon>Glomeromycotina</taxon>
        <taxon>Glomeromycetes</taxon>
        <taxon>Diversisporales</taxon>
        <taxon>Gigasporaceae</taxon>
        <taxon>Dentiscutata</taxon>
    </lineage>
</organism>
<dbReference type="InterPro" id="IPR041577">
    <property type="entry name" value="RT_RNaseH_2"/>
</dbReference>
<evidence type="ECO:0000313" key="2">
    <source>
        <dbReference type="EMBL" id="CAG8639948.1"/>
    </source>
</evidence>
<proteinExistence type="predicted"/>
<gene>
    <name evidence="2" type="ORF">DERYTH_LOCUS9601</name>
</gene>
<dbReference type="PANTHER" id="PTHR33064:SF37">
    <property type="entry name" value="RIBONUCLEASE H"/>
    <property type="match status" value="1"/>
</dbReference>